<gene>
    <name evidence="3" type="primary">arfB</name>
    <name evidence="3" type="ORF">LG649_13075</name>
</gene>
<dbReference type="Proteomes" id="UP001139199">
    <property type="component" value="Unassembled WGS sequence"/>
</dbReference>
<dbReference type="PANTHER" id="PTHR47814:SF1">
    <property type="entry name" value="PEPTIDYL-TRNA HYDROLASE ARFB"/>
    <property type="match status" value="1"/>
</dbReference>
<dbReference type="GO" id="GO:0004045">
    <property type="term" value="F:peptidyl-tRNA hydrolase activity"/>
    <property type="evidence" value="ECO:0007669"/>
    <property type="project" value="UniProtKB-EC"/>
</dbReference>
<dbReference type="Pfam" id="PF00472">
    <property type="entry name" value="RF-1"/>
    <property type="match status" value="1"/>
</dbReference>
<dbReference type="EMBL" id="JAJAPW010000006">
    <property type="protein sequence ID" value="MCB4799781.1"/>
    <property type="molecule type" value="Genomic_DNA"/>
</dbReference>
<dbReference type="PROSITE" id="PS00745">
    <property type="entry name" value="RF_PROK_I"/>
    <property type="match status" value="1"/>
</dbReference>
<accession>A0A9X1L5T8</accession>
<keyword evidence="3" id="KW-0378">Hydrolase</keyword>
<dbReference type="SUPFAM" id="SSF110916">
    <property type="entry name" value="Peptidyl-tRNA hydrolase domain-like"/>
    <property type="match status" value="1"/>
</dbReference>
<evidence type="ECO:0000313" key="3">
    <source>
        <dbReference type="EMBL" id="MCB4799781.1"/>
    </source>
</evidence>
<proteinExistence type="predicted"/>
<dbReference type="InterPro" id="IPR000352">
    <property type="entry name" value="Pep_chain_release_fac_I"/>
</dbReference>
<dbReference type="GO" id="GO:0043022">
    <property type="term" value="F:ribosome binding"/>
    <property type="evidence" value="ECO:0007669"/>
    <property type="project" value="TreeGrafter"/>
</dbReference>
<feature type="domain" description="Prokaryotic-type class I peptide chain release factors" evidence="2">
    <location>
        <begin position="18"/>
        <end position="34"/>
    </location>
</feature>
<evidence type="ECO:0000313" key="4">
    <source>
        <dbReference type="Proteomes" id="UP001139199"/>
    </source>
</evidence>
<dbReference type="PANTHER" id="PTHR47814">
    <property type="entry name" value="PEPTIDYL-TRNA HYDROLASE ARFB"/>
    <property type="match status" value="1"/>
</dbReference>
<protein>
    <submittedName>
        <fullName evidence="3">Aminoacyl-tRNA hydrolase</fullName>
        <ecNumber evidence="3">3.1.1.29</ecNumber>
    </submittedName>
</protein>
<evidence type="ECO:0000259" key="2">
    <source>
        <dbReference type="PROSITE" id="PS00745"/>
    </source>
</evidence>
<sequence length="136" mass="15672">MKFNEDALLQELTFKAIRSSGSGGQHVNKVSSKIELIFHIPSSQVLTDLQKFRIEEKLKNRINNDGYLMLQCGETRSQHKNKAIITQRFLELIKGALVVRKKRIKTKVPKSVIKKRLNNKKHNAEKKANRRKPNLG</sequence>
<dbReference type="EC" id="3.1.1.29" evidence="3"/>
<dbReference type="NCBIfam" id="NF006718">
    <property type="entry name" value="PRK09256.1"/>
    <property type="match status" value="1"/>
</dbReference>
<name>A0A9X1L5T8_9FLAO</name>
<dbReference type="GO" id="GO:0072344">
    <property type="term" value="P:rescue of stalled ribosome"/>
    <property type="evidence" value="ECO:0007669"/>
    <property type="project" value="TreeGrafter"/>
</dbReference>
<organism evidence="3 4">
    <name type="scientific">Neotamlana laminarinivorans</name>
    <dbReference type="NCBI Taxonomy" id="2883124"/>
    <lineage>
        <taxon>Bacteria</taxon>
        <taxon>Pseudomonadati</taxon>
        <taxon>Bacteroidota</taxon>
        <taxon>Flavobacteriia</taxon>
        <taxon>Flavobacteriales</taxon>
        <taxon>Flavobacteriaceae</taxon>
        <taxon>Neotamlana</taxon>
    </lineage>
</organism>
<comment type="caution">
    <text evidence="3">The sequence shown here is derived from an EMBL/GenBank/DDBJ whole genome shotgun (WGS) entry which is preliminary data.</text>
</comment>
<keyword evidence="4" id="KW-1185">Reference proteome</keyword>
<evidence type="ECO:0000256" key="1">
    <source>
        <dbReference type="SAM" id="MobiDB-lite"/>
    </source>
</evidence>
<dbReference type="AlphaFoldDB" id="A0A9X1L5T8"/>
<dbReference type="Gene3D" id="3.30.160.20">
    <property type="match status" value="1"/>
</dbReference>
<dbReference type="RefSeq" id="WP_226544268.1">
    <property type="nucleotide sequence ID" value="NZ_JAJAPW010000006.1"/>
</dbReference>
<reference evidence="3" key="1">
    <citation type="submission" date="2021-10" db="EMBL/GenBank/DDBJ databases">
        <title>Tamlana sargassums sp. nov., and Tamlana laminarinivorans sp. nov., two new bacteria isolated from the brown alga.</title>
        <authorList>
            <person name="Li J."/>
        </authorList>
    </citation>
    <scope>NUCLEOTIDE SEQUENCE</scope>
    <source>
        <strain evidence="3">PT2-4</strain>
    </source>
</reference>
<dbReference type="GO" id="GO:0003747">
    <property type="term" value="F:translation release factor activity"/>
    <property type="evidence" value="ECO:0007669"/>
    <property type="project" value="InterPro"/>
</dbReference>
<feature type="region of interest" description="Disordered" evidence="1">
    <location>
        <begin position="109"/>
        <end position="136"/>
    </location>
</feature>